<dbReference type="AlphaFoldDB" id="A0A0G0JQ51"/>
<reference evidence="1 2" key="1">
    <citation type="journal article" date="2015" name="Nature">
        <title>rRNA introns, odd ribosomes, and small enigmatic genomes across a large radiation of phyla.</title>
        <authorList>
            <person name="Brown C.T."/>
            <person name="Hug L.A."/>
            <person name="Thomas B.C."/>
            <person name="Sharon I."/>
            <person name="Castelle C.J."/>
            <person name="Singh A."/>
            <person name="Wilkins M.J."/>
            <person name="Williams K.H."/>
            <person name="Banfield J.F."/>
        </authorList>
    </citation>
    <scope>NUCLEOTIDE SEQUENCE [LARGE SCALE GENOMIC DNA]</scope>
</reference>
<dbReference type="STRING" id="1618490.US90_C0013G0024"/>
<comment type="caution">
    <text evidence="1">The sequence shown here is derived from an EMBL/GenBank/DDBJ whole genome shotgun (WGS) entry which is preliminary data.</text>
</comment>
<name>A0A0G0JQ51_9BACT</name>
<dbReference type="Proteomes" id="UP000034406">
    <property type="component" value="Unassembled WGS sequence"/>
</dbReference>
<accession>A0A0G0JQ51</accession>
<organism evidence="1 2">
    <name type="scientific">Candidatus Shapirobacteria bacterium GW2011_GWE2_38_30</name>
    <dbReference type="NCBI Taxonomy" id="1618490"/>
    <lineage>
        <taxon>Bacteria</taxon>
        <taxon>Candidatus Shapironibacteriota</taxon>
    </lineage>
</organism>
<protein>
    <submittedName>
        <fullName evidence="1">Uncharacterized protein</fullName>
    </submittedName>
</protein>
<evidence type="ECO:0000313" key="2">
    <source>
        <dbReference type="Proteomes" id="UP000034406"/>
    </source>
</evidence>
<dbReference type="EMBL" id="LBUT01000013">
    <property type="protein sequence ID" value="KKQ69683.1"/>
    <property type="molecule type" value="Genomic_DNA"/>
</dbReference>
<gene>
    <name evidence="1" type="ORF">US90_C0013G0024</name>
</gene>
<evidence type="ECO:0000313" key="1">
    <source>
        <dbReference type="EMBL" id="KKQ69683.1"/>
    </source>
</evidence>
<sequence length="240" mass="27432">MITRIFSLYQDIDDNFKEKYSAQKYGEVQSLNAFSQELNELIKLKNIITDKSVMLITIKYPYSNKYKKNFAILAENIARMNQLPIVYSFYNHPVNNPAYFYDNQKQTDRKAVVGLISKNDSKKYFGYSFIVVEDSVISGATLNALRSSVNDITQSLSVFSILDLRGKDVSERELNEAYFVNKGVGGLISLLKLADYVPTTQMLRTLGVLDKEEKRQIIDVIPNPQELVASYKEYTGQDLI</sequence>
<proteinExistence type="predicted"/>